<dbReference type="Pfam" id="PF01494">
    <property type="entry name" value="FAD_binding_3"/>
    <property type="match status" value="1"/>
</dbReference>
<dbReference type="PANTHER" id="PTHR42685:SF22">
    <property type="entry name" value="CONDITIONED MEDIUM FACTOR RECEPTOR 1"/>
    <property type="match status" value="1"/>
</dbReference>
<accession>A0A8J6N9B9</accession>
<comment type="caution">
    <text evidence="2">The sequence shown here is derived from an EMBL/GenBank/DDBJ whole genome shotgun (WGS) entry which is preliminary data.</text>
</comment>
<dbReference type="Gene3D" id="3.50.50.60">
    <property type="entry name" value="FAD/NAD(P)-binding domain"/>
    <property type="match status" value="1"/>
</dbReference>
<dbReference type="GO" id="GO:0071949">
    <property type="term" value="F:FAD binding"/>
    <property type="evidence" value="ECO:0007669"/>
    <property type="project" value="InterPro"/>
</dbReference>
<dbReference type="InterPro" id="IPR002938">
    <property type="entry name" value="FAD-bd"/>
</dbReference>
<evidence type="ECO:0000313" key="2">
    <source>
        <dbReference type="EMBL" id="MBC8208137.1"/>
    </source>
</evidence>
<proteinExistence type="predicted"/>
<dbReference type="InterPro" id="IPR050407">
    <property type="entry name" value="Geranylgeranyl_reductase"/>
</dbReference>
<evidence type="ECO:0000313" key="3">
    <source>
        <dbReference type="Proteomes" id="UP000599024"/>
    </source>
</evidence>
<dbReference type="AlphaFoldDB" id="A0A8J6N9B9"/>
<reference evidence="2 3" key="1">
    <citation type="submission" date="2020-08" db="EMBL/GenBank/DDBJ databases">
        <title>Bridging the membrane lipid divide: bacteria of the FCB group superphylum have the potential to synthesize archaeal ether lipids.</title>
        <authorList>
            <person name="Villanueva L."/>
            <person name="Von Meijenfeldt F.A.B."/>
            <person name="Westbye A.B."/>
            <person name="Yadav S."/>
            <person name="Hopmans E.C."/>
            <person name="Dutilh B.E."/>
            <person name="Sinninghe Damste J.S."/>
        </authorList>
    </citation>
    <scope>NUCLEOTIDE SEQUENCE [LARGE SCALE GENOMIC DNA]</scope>
    <source>
        <strain evidence="2">NIOZ-UU81</strain>
    </source>
</reference>
<dbReference type="EMBL" id="JACNLK010000028">
    <property type="protein sequence ID" value="MBC8208137.1"/>
    <property type="molecule type" value="Genomic_DNA"/>
</dbReference>
<dbReference type="PANTHER" id="PTHR42685">
    <property type="entry name" value="GERANYLGERANYL DIPHOSPHATE REDUCTASE"/>
    <property type="match status" value="1"/>
</dbReference>
<feature type="domain" description="FAD-binding" evidence="1">
    <location>
        <begin position="6"/>
        <end position="286"/>
    </location>
</feature>
<name>A0A8J6N9B9_9BACT</name>
<dbReference type="Proteomes" id="UP000599024">
    <property type="component" value="Unassembled WGS sequence"/>
</dbReference>
<gene>
    <name evidence="2" type="ORF">H8E79_03080</name>
</gene>
<dbReference type="PRINTS" id="PR00420">
    <property type="entry name" value="RNGMNOXGNASE"/>
</dbReference>
<organism evidence="2 3">
    <name type="scientific">Candidatus Desulfatifera sulfidica</name>
    <dbReference type="NCBI Taxonomy" id="2841691"/>
    <lineage>
        <taxon>Bacteria</taxon>
        <taxon>Pseudomonadati</taxon>
        <taxon>Thermodesulfobacteriota</taxon>
        <taxon>Desulfobulbia</taxon>
        <taxon>Desulfobulbales</taxon>
        <taxon>Desulfobulbaceae</taxon>
        <taxon>Candidatus Desulfatifera</taxon>
    </lineage>
</organism>
<evidence type="ECO:0000259" key="1">
    <source>
        <dbReference type="Pfam" id="PF01494"/>
    </source>
</evidence>
<sequence>MKLNHIPVVIIGGGPGGLVCAKVLAESGRRVLVVERKVTIGPKVCAGGITWHGLISRVPGKWIEQSFHRQRIVTRWQKGTVTEKQPIIATVNRLHLGRYMLDQARNAGAEVLNGWQLRRIDGRTLEIENKKDRTRQTLTCEYLVGADGSTSLVRRSLGLSSRRMGVGINYQIKGCHSEMEWHLNSRFFKNGYGWIFPHRETVSIGAYVDRQVMDARTLKEQLLRWAQSQGFDLSRERGRAEYINYDYRGWQFGQTFLVGDAAGLASGLTGEGIYPAIVSGEEVAQKILDPQYESTVMPQLIRNHHIHSRMVRLTSNPVLNTLTGEMMARALLSGIINFKRLEMAP</sequence>
<protein>
    <submittedName>
        <fullName evidence="2">NAD(P)/FAD-dependent oxidoreductase</fullName>
    </submittedName>
</protein>
<dbReference type="SUPFAM" id="SSF51905">
    <property type="entry name" value="FAD/NAD(P)-binding domain"/>
    <property type="match status" value="1"/>
</dbReference>
<dbReference type="InterPro" id="IPR036188">
    <property type="entry name" value="FAD/NAD-bd_sf"/>
</dbReference>